<keyword evidence="2" id="KW-1185">Reference proteome</keyword>
<proteinExistence type="predicted"/>
<evidence type="ECO:0008006" key="3">
    <source>
        <dbReference type="Google" id="ProtNLM"/>
    </source>
</evidence>
<dbReference type="Gene3D" id="3.30.420.10">
    <property type="entry name" value="Ribonuclease H-like superfamily/Ribonuclease H"/>
    <property type="match status" value="1"/>
</dbReference>
<protein>
    <recommendedName>
        <fullName evidence="3">Tc1-like transposase DDE domain-containing protein</fullName>
    </recommendedName>
</protein>
<dbReference type="PANTHER" id="PTHR47326:SF1">
    <property type="entry name" value="HTH PSQ-TYPE DOMAIN-CONTAINING PROTEIN"/>
    <property type="match status" value="1"/>
</dbReference>
<accession>A0A026W405</accession>
<reference evidence="1 2" key="1">
    <citation type="journal article" date="2014" name="Curr. Biol.">
        <title>The genome of the clonal raider ant Cerapachys biroi.</title>
        <authorList>
            <person name="Oxley P.R."/>
            <person name="Ji L."/>
            <person name="Fetter-Pruneda I."/>
            <person name="McKenzie S.K."/>
            <person name="Li C."/>
            <person name="Hu H."/>
            <person name="Zhang G."/>
            <person name="Kronauer D.J."/>
        </authorList>
    </citation>
    <scope>NUCLEOTIDE SEQUENCE [LARGE SCALE GENOMIC DNA]</scope>
</reference>
<dbReference type="PANTHER" id="PTHR47326">
    <property type="entry name" value="TRANSPOSABLE ELEMENT TC3 TRANSPOSASE-LIKE PROTEIN"/>
    <property type="match status" value="1"/>
</dbReference>
<feature type="non-terminal residue" evidence="1">
    <location>
        <position position="1"/>
    </location>
</feature>
<dbReference type="OMA" id="IHWPARS"/>
<dbReference type="GO" id="GO:0003676">
    <property type="term" value="F:nucleic acid binding"/>
    <property type="evidence" value="ECO:0007669"/>
    <property type="project" value="InterPro"/>
</dbReference>
<dbReference type="STRING" id="2015173.A0A026W405"/>
<dbReference type="InterPro" id="IPR036397">
    <property type="entry name" value="RNaseH_sf"/>
</dbReference>
<sequence length="89" mass="10443">LNGEIYADFLQNQLPVLLEDVPLRDRVQLVFQHDRAPAHFSRQIRQILNARFPERRIGRGGPIHWPARSPDLNVLDFFVWGYIKSLLKP</sequence>
<name>A0A026W405_OOCBI</name>
<evidence type="ECO:0000313" key="1">
    <source>
        <dbReference type="EMBL" id="EZA50336.1"/>
    </source>
</evidence>
<gene>
    <name evidence="1" type="ORF">X777_11260</name>
</gene>
<dbReference type="Proteomes" id="UP000053097">
    <property type="component" value="Unassembled WGS sequence"/>
</dbReference>
<dbReference type="EMBL" id="KK107460">
    <property type="protein sequence ID" value="EZA50336.1"/>
    <property type="molecule type" value="Genomic_DNA"/>
</dbReference>
<organism evidence="1 2">
    <name type="scientific">Ooceraea biroi</name>
    <name type="common">Clonal raider ant</name>
    <name type="synonym">Cerapachys biroi</name>
    <dbReference type="NCBI Taxonomy" id="2015173"/>
    <lineage>
        <taxon>Eukaryota</taxon>
        <taxon>Metazoa</taxon>
        <taxon>Ecdysozoa</taxon>
        <taxon>Arthropoda</taxon>
        <taxon>Hexapoda</taxon>
        <taxon>Insecta</taxon>
        <taxon>Pterygota</taxon>
        <taxon>Neoptera</taxon>
        <taxon>Endopterygota</taxon>
        <taxon>Hymenoptera</taxon>
        <taxon>Apocrita</taxon>
        <taxon>Aculeata</taxon>
        <taxon>Formicoidea</taxon>
        <taxon>Formicidae</taxon>
        <taxon>Dorylinae</taxon>
        <taxon>Ooceraea</taxon>
    </lineage>
</organism>
<dbReference type="AlphaFoldDB" id="A0A026W405"/>
<evidence type="ECO:0000313" key="2">
    <source>
        <dbReference type="Proteomes" id="UP000053097"/>
    </source>
</evidence>